<evidence type="ECO:0000313" key="1">
    <source>
        <dbReference type="EMBL" id="CCC96602.1"/>
    </source>
</evidence>
<keyword evidence="2" id="KW-1185">Reference proteome</keyword>
<proteinExistence type="predicted"/>
<evidence type="ECO:0000313" key="2">
    <source>
        <dbReference type="Proteomes" id="UP000007319"/>
    </source>
</evidence>
<accession>A0A9P1NKJ6</accession>
<dbReference type="EMBL" id="HE577327">
    <property type="protein sequence ID" value="CCC96602.1"/>
    <property type="molecule type" value="Genomic_DNA"/>
</dbReference>
<dbReference type="Proteomes" id="UP000007319">
    <property type="component" value="Chromosome"/>
</dbReference>
<reference evidence="1 2" key="1">
    <citation type="journal article" date="2011" name="PLoS Genet.">
        <title>Azospirillum genomes reveal transition of bacteria from aquatic to terrestrial environments.</title>
        <authorList>
            <person name="Wisniewski-Dye F."/>
            <person name="Borziak K."/>
            <person name="Khalsa-Moyers G."/>
            <person name="Alexandre G."/>
            <person name="Sukharnikov L.O."/>
            <person name="Wuichet K."/>
            <person name="Hurst G.B."/>
            <person name="McDonald W.H."/>
            <person name="Robertson J.S."/>
            <person name="Barbe V."/>
            <person name="Calteau A."/>
            <person name="Rouy Z."/>
            <person name="Mangenot S."/>
            <person name="Prigent-Combaret C."/>
            <person name="Normand P."/>
            <person name="Boyer M."/>
            <person name="Siguier P."/>
            <person name="Dessaux Y."/>
            <person name="Elmerich C."/>
            <person name="Condemine G."/>
            <person name="Krishnen G."/>
            <person name="Kennedy I."/>
            <person name="Paterson A.H."/>
            <person name="Gonzalez V."/>
            <person name="Mavingui P."/>
            <person name="Zhulin I.B."/>
        </authorList>
    </citation>
    <scope>NUCLEOTIDE SEQUENCE [LARGE SCALE GENOMIC DNA]</scope>
    <source>
        <strain evidence="1 2">Sp245</strain>
    </source>
</reference>
<protein>
    <submittedName>
        <fullName evidence="1">Uncharacterized protein</fullName>
    </submittedName>
</protein>
<dbReference type="AlphaFoldDB" id="A0A9P1NKJ6"/>
<sequence length="112" mass="12295">MLWRTRPNLWTTGISWILSLRAGLVAPAGAPFGTIRAPSPEHGYNDSRGPCYPRDSQASRYSISAVSGESVRSRPQNPIFVHSAPSGLWTIPRKAGIPVFHRHPPPLLPFSL</sequence>
<gene>
    <name evidence="1" type="ORF">AZOBR_10389</name>
</gene>
<organism evidence="1 2">
    <name type="scientific">Azospirillum baldaniorum</name>
    <dbReference type="NCBI Taxonomy" id="1064539"/>
    <lineage>
        <taxon>Bacteria</taxon>
        <taxon>Pseudomonadati</taxon>
        <taxon>Pseudomonadota</taxon>
        <taxon>Alphaproteobacteria</taxon>
        <taxon>Rhodospirillales</taxon>
        <taxon>Azospirillaceae</taxon>
        <taxon>Azospirillum</taxon>
    </lineage>
</organism>
<dbReference type="KEGG" id="abs:AZOBR_10389"/>
<name>A0A9P1NKJ6_9PROT</name>